<dbReference type="InterPro" id="IPR025953">
    <property type="entry name" value="YlbD_coat"/>
</dbReference>
<feature type="compositionally biased region" description="Low complexity" evidence="1">
    <location>
        <begin position="57"/>
        <end position="70"/>
    </location>
</feature>
<reference evidence="2" key="1">
    <citation type="submission" date="2019-11" db="EMBL/GenBank/DDBJ databases">
        <authorList>
            <person name="Li J."/>
        </authorList>
    </citation>
    <scope>NUCLEOTIDE SEQUENCE</scope>
    <source>
        <strain evidence="2">B6B</strain>
    </source>
</reference>
<accession>A0A6A8DA18</accession>
<evidence type="ECO:0000313" key="3">
    <source>
        <dbReference type="Proteomes" id="UP000799092"/>
    </source>
</evidence>
<feature type="region of interest" description="Disordered" evidence="1">
    <location>
        <begin position="50"/>
        <end position="75"/>
    </location>
</feature>
<keyword evidence="3" id="KW-1185">Reference proteome</keyword>
<feature type="region of interest" description="Disordered" evidence="1">
    <location>
        <begin position="119"/>
        <end position="141"/>
    </location>
</feature>
<gene>
    <name evidence="2" type="ORF">GH741_05550</name>
</gene>
<dbReference type="OrthoDB" id="1655540at2"/>
<evidence type="ECO:0000256" key="1">
    <source>
        <dbReference type="SAM" id="MobiDB-lite"/>
    </source>
</evidence>
<proteinExistence type="predicted"/>
<protein>
    <recommendedName>
        <fullName evidence="4">Cytosolic protein</fullName>
    </recommendedName>
</protein>
<organism evidence="2 3">
    <name type="scientific">Aquibacillus halophilus</name>
    <dbReference type="NCBI Taxonomy" id="930132"/>
    <lineage>
        <taxon>Bacteria</taxon>
        <taxon>Bacillati</taxon>
        <taxon>Bacillota</taxon>
        <taxon>Bacilli</taxon>
        <taxon>Bacillales</taxon>
        <taxon>Bacillaceae</taxon>
        <taxon>Aquibacillus</taxon>
    </lineage>
</organism>
<dbReference type="Proteomes" id="UP000799092">
    <property type="component" value="Unassembled WGS sequence"/>
</dbReference>
<dbReference type="Pfam" id="PF14071">
    <property type="entry name" value="YlbD_coat"/>
    <property type="match status" value="1"/>
</dbReference>
<comment type="caution">
    <text evidence="2">The sequence shown here is derived from an EMBL/GenBank/DDBJ whole genome shotgun (WGS) entry which is preliminary data.</text>
</comment>
<dbReference type="AlphaFoldDB" id="A0A6A8DA18"/>
<name>A0A6A8DA18_9BACI</name>
<evidence type="ECO:0000313" key="2">
    <source>
        <dbReference type="EMBL" id="MRH42140.1"/>
    </source>
</evidence>
<evidence type="ECO:0008006" key="4">
    <source>
        <dbReference type="Google" id="ProtNLM"/>
    </source>
</evidence>
<dbReference type="EMBL" id="WJNG01000004">
    <property type="protein sequence ID" value="MRH42140.1"/>
    <property type="molecule type" value="Genomic_DNA"/>
</dbReference>
<feature type="compositionally biased region" description="Polar residues" evidence="1">
    <location>
        <begin position="131"/>
        <end position="141"/>
    </location>
</feature>
<sequence length="141" mass="16450">MTQKNLHPSIKEFKEFVREHPGIIKEVRNNGDKWQDYYEKWVLLGEDDPSWEKYKKTGTSTSKTSDSTNTESKKDKQEIMNQMMKMVENVDLNKVEGHITQLNGAITNIQSLIGQFKEAKKQFPSKKNNERSPSPFNINRD</sequence>
<dbReference type="RefSeq" id="WP_153735804.1">
    <property type="nucleotide sequence ID" value="NZ_WJNG01000004.1"/>
</dbReference>